<dbReference type="PRINTS" id="PR00080">
    <property type="entry name" value="SDRFAMILY"/>
</dbReference>
<evidence type="ECO:0000256" key="3">
    <source>
        <dbReference type="RuleBase" id="RU000363"/>
    </source>
</evidence>
<dbReference type="PANTHER" id="PTHR44196">
    <property type="entry name" value="DEHYDROGENASE/REDUCTASE SDR FAMILY MEMBER 7B"/>
    <property type="match status" value="1"/>
</dbReference>
<dbReference type="PANTHER" id="PTHR44196:SF1">
    <property type="entry name" value="DEHYDROGENASE_REDUCTASE SDR FAMILY MEMBER 7B"/>
    <property type="match status" value="1"/>
</dbReference>
<keyword evidence="2 4" id="KW-0560">Oxidoreductase</keyword>
<dbReference type="SUPFAM" id="SSF51735">
    <property type="entry name" value="NAD(P)-binding Rossmann-fold domains"/>
    <property type="match status" value="1"/>
</dbReference>
<accession>A0A380K9H5</accession>
<dbReference type="PROSITE" id="PS00061">
    <property type="entry name" value="ADH_SHORT"/>
    <property type="match status" value="1"/>
</dbReference>
<dbReference type="InterPro" id="IPR036291">
    <property type="entry name" value="NAD(P)-bd_dom_sf"/>
</dbReference>
<dbReference type="GO" id="GO:0016020">
    <property type="term" value="C:membrane"/>
    <property type="evidence" value="ECO:0007669"/>
    <property type="project" value="TreeGrafter"/>
</dbReference>
<gene>
    <name evidence="4" type="ORF">NCTC12224_01227</name>
</gene>
<dbReference type="EMBL" id="UHFN01000007">
    <property type="protein sequence ID" value="SUN60917.1"/>
    <property type="molecule type" value="Genomic_DNA"/>
</dbReference>
<evidence type="ECO:0000256" key="1">
    <source>
        <dbReference type="ARBA" id="ARBA00006484"/>
    </source>
</evidence>
<dbReference type="GO" id="GO:0016491">
    <property type="term" value="F:oxidoreductase activity"/>
    <property type="evidence" value="ECO:0007669"/>
    <property type="project" value="UniProtKB-KW"/>
</dbReference>
<proteinExistence type="inferred from homology"/>
<dbReference type="Gene3D" id="3.40.50.720">
    <property type="entry name" value="NAD(P)-binding Rossmann-like Domain"/>
    <property type="match status" value="1"/>
</dbReference>
<dbReference type="Pfam" id="PF00106">
    <property type="entry name" value="adh_short"/>
    <property type="match status" value="1"/>
</dbReference>
<comment type="similarity">
    <text evidence="1 3">Belongs to the short-chain dehydrogenases/reductases (SDR) family.</text>
</comment>
<reference evidence="4 5" key="1">
    <citation type="submission" date="2018-06" db="EMBL/GenBank/DDBJ databases">
        <authorList>
            <consortium name="Pathogen Informatics"/>
            <person name="Doyle S."/>
        </authorList>
    </citation>
    <scope>NUCLEOTIDE SEQUENCE [LARGE SCALE GENOMIC DNA]</scope>
    <source>
        <strain evidence="4 5">NCTC12224</strain>
    </source>
</reference>
<name>A0A380K9H5_9STRE</name>
<keyword evidence="5" id="KW-1185">Reference proteome</keyword>
<dbReference type="EC" id="1.-.-.-" evidence="4"/>
<sequence length="254" mass="28005">MAERVILITGASGGLAQAIVKKLPSSDQLILLGRDEKKLEKLYGKRAKTALYSCNITDEKEVEELVEQLYQRFGRIDILINNAGFGSFKTYENYTDAEIRDMFAVNTFAVMLFSRLIGEKMAKTGHGHIVNIASMAGLMATSKASVYAASKFAVIGFSNSLRLELADKKVYVTTVNPGPISTGFFDTADPSGNYLKSVGRFTLSPEKVADKIITNLGKNKREINLPPLLNAAHKAYTLFPKTADFLSRKVFNFK</sequence>
<dbReference type="OrthoDB" id="9793345at2"/>
<evidence type="ECO:0000313" key="5">
    <source>
        <dbReference type="Proteomes" id="UP000254924"/>
    </source>
</evidence>
<dbReference type="CDD" id="cd05233">
    <property type="entry name" value="SDR_c"/>
    <property type="match status" value="1"/>
</dbReference>
<dbReference type="AlphaFoldDB" id="A0A380K9H5"/>
<dbReference type="InterPro" id="IPR002347">
    <property type="entry name" value="SDR_fam"/>
</dbReference>
<dbReference type="PRINTS" id="PR00081">
    <property type="entry name" value="GDHRDH"/>
</dbReference>
<evidence type="ECO:0000313" key="4">
    <source>
        <dbReference type="EMBL" id="SUN60917.1"/>
    </source>
</evidence>
<dbReference type="InterPro" id="IPR020904">
    <property type="entry name" value="Sc_DH/Rdtase_CS"/>
</dbReference>
<protein>
    <submittedName>
        <fullName evidence="4">Oxidoreductase</fullName>
        <ecNumber evidence="4">1.-.-.-</ecNumber>
    </submittedName>
</protein>
<evidence type="ECO:0000256" key="2">
    <source>
        <dbReference type="ARBA" id="ARBA00023002"/>
    </source>
</evidence>
<dbReference type="Proteomes" id="UP000254924">
    <property type="component" value="Unassembled WGS sequence"/>
</dbReference>
<organism evidence="4 5">
    <name type="scientific">Streptococcus hyointestinalis</name>
    <dbReference type="NCBI Taxonomy" id="1337"/>
    <lineage>
        <taxon>Bacteria</taxon>
        <taxon>Bacillati</taxon>
        <taxon>Bacillota</taxon>
        <taxon>Bacilli</taxon>
        <taxon>Lactobacillales</taxon>
        <taxon>Streptococcaceae</taxon>
        <taxon>Streptococcus</taxon>
    </lineage>
</organism>